<name>A0A814UIZ3_9BILA</name>
<evidence type="ECO:0000313" key="2">
    <source>
        <dbReference type="EMBL" id="CAF1176133.1"/>
    </source>
</evidence>
<evidence type="ECO:0000259" key="1">
    <source>
        <dbReference type="Pfam" id="PF00501"/>
    </source>
</evidence>
<dbReference type="InterPro" id="IPR000873">
    <property type="entry name" value="AMP-dep_synth/lig_dom"/>
</dbReference>
<accession>A0A814UIZ3</accession>
<dbReference type="EMBL" id="CAJOBC010007693">
    <property type="protein sequence ID" value="CAF3940166.1"/>
    <property type="molecule type" value="Genomic_DNA"/>
</dbReference>
<keyword evidence="4" id="KW-1185">Reference proteome</keyword>
<dbReference type="Gene3D" id="3.40.50.12780">
    <property type="entry name" value="N-terminal domain of ligase-like"/>
    <property type="match status" value="1"/>
</dbReference>
<organism evidence="2 4">
    <name type="scientific">Didymodactylos carnosus</name>
    <dbReference type="NCBI Taxonomy" id="1234261"/>
    <lineage>
        <taxon>Eukaryota</taxon>
        <taxon>Metazoa</taxon>
        <taxon>Spiralia</taxon>
        <taxon>Gnathifera</taxon>
        <taxon>Rotifera</taxon>
        <taxon>Eurotatoria</taxon>
        <taxon>Bdelloidea</taxon>
        <taxon>Philodinida</taxon>
        <taxon>Philodinidae</taxon>
        <taxon>Didymodactylos</taxon>
    </lineage>
</organism>
<dbReference type="GO" id="GO:0031177">
    <property type="term" value="F:phosphopantetheine binding"/>
    <property type="evidence" value="ECO:0007669"/>
    <property type="project" value="TreeGrafter"/>
</dbReference>
<feature type="domain" description="AMP-dependent synthetase/ligase" evidence="1">
    <location>
        <begin position="287"/>
        <end position="390"/>
    </location>
</feature>
<protein>
    <recommendedName>
        <fullName evidence="1">AMP-dependent synthetase/ligase domain-containing protein</fullName>
    </recommendedName>
</protein>
<dbReference type="PROSITE" id="PS00455">
    <property type="entry name" value="AMP_BINDING"/>
    <property type="match status" value="1"/>
</dbReference>
<dbReference type="SUPFAM" id="SSF56801">
    <property type="entry name" value="Acetyl-CoA synthetase-like"/>
    <property type="match status" value="2"/>
</dbReference>
<reference evidence="2" key="1">
    <citation type="submission" date="2021-02" db="EMBL/GenBank/DDBJ databases">
        <authorList>
            <person name="Nowell W R."/>
        </authorList>
    </citation>
    <scope>NUCLEOTIDE SEQUENCE</scope>
</reference>
<dbReference type="EMBL" id="CAJNOQ010007693">
    <property type="protein sequence ID" value="CAF1176133.1"/>
    <property type="molecule type" value="Genomic_DNA"/>
</dbReference>
<dbReference type="GO" id="GO:0044550">
    <property type="term" value="P:secondary metabolite biosynthetic process"/>
    <property type="evidence" value="ECO:0007669"/>
    <property type="project" value="TreeGrafter"/>
</dbReference>
<dbReference type="InterPro" id="IPR042099">
    <property type="entry name" value="ANL_N_sf"/>
</dbReference>
<dbReference type="Gene3D" id="3.40.50.980">
    <property type="match status" value="1"/>
</dbReference>
<dbReference type="Pfam" id="PF00501">
    <property type="entry name" value="AMP-binding"/>
    <property type="match status" value="1"/>
</dbReference>
<dbReference type="PANTHER" id="PTHR45527:SF1">
    <property type="entry name" value="FATTY ACID SYNTHASE"/>
    <property type="match status" value="1"/>
</dbReference>
<gene>
    <name evidence="2" type="ORF">GPM918_LOCUS22450</name>
    <name evidence="3" type="ORF">SRO942_LOCUS22448</name>
</gene>
<dbReference type="AlphaFoldDB" id="A0A814UIZ3"/>
<dbReference type="InterPro" id="IPR020845">
    <property type="entry name" value="AMP-binding_CS"/>
</dbReference>
<dbReference type="OrthoDB" id="10253869at2759"/>
<evidence type="ECO:0000313" key="3">
    <source>
        <dbReference type="EMBL" id="CAF3940166.1"/>
    </source>
</evidence>
<sequence length="391" mass="44100">MAATGRYIENNTDEFTNFSGVLPIGHAQPGYRCLLVNEDEERIIPPSCPDDIGEIHLAGPGLFQCYYNNPRLTSRTRVIIDNKQFFKTGDLGRYNATGEILYVGRINFQIEINGQRIETADIETTIVNWSPSEISDCLIVKFSQGDKDSIVAYIISHSTQLDTESLRDHCKDRLRQYMIPSYFIVLDKFPLNANGNVDRKQLSLLPPFSNDDLLPSIIPVHKTIFEDAVAEQKIPMNTASVFWLETLKDYDTSRPLQLPFDHRRVTDEHLTRRNTSAYFDFGEALSQAVIGILSINMAGAAYCPLSPRDPKQRLHALVEETRSRLVLVHSLTQDMFSNDYARLNIDTIISIQDVINDTDLDQLSEVTMTPENIAYIIFTSGSTGTPKAVSL</sequence>
<comment type="caution">
    <text evidence="2">The sequence shown here is derived from an EMBL/GenBank/DDBJ whole genome shotgun (WGS) entry which is preliminary data.</text>
</comment>
<dbReference type="Proteomes" id="UP000681722">
    <property type="component" value="Unassembled WGS sequence"/>
</dbReference>
<dbReference type="InterPro" id="IPR045851">
    <property type="entry name" value="AMP-bd_C_sf"/>
</dbReference>
<dbReference type="Gene3D" id="3.30.300.30">
    <property type="match status" value="1"/>
</dbReference>
<proteinExistence type="predicted"/>
<dbReference type="GO" id="GO:0043041">
    <property type="term" value="P:amino acid activation for nonribosomal peptide biosynthetic process"/>
    <property type="evidence" value="ECO:0007669"/>
    <property type="project" value="TreeGrafter"/>
</dbReference>
<dbReference type="GO" id="GO:0005737">
    <property type="term" value="C:cytoplasm"/>
    <property type="evidence" value="ECO:0007669"/>
    <property type="project" value="TreeGrafter"/>
</dbReference>
<dbReference type="Proteomes" id="UP000663829">
    <property type="component" value="Unassembled WGS sequence"/>
</dbReference>
<evidence type="ECO:0000313" key="4">
    <source>
        <dbReference type="Proteomes" id="UP000663829"/>
    </source>
</evidence>
<dbReference type="PANTHER" id="PTHR45527">
    <property type="entry name" value="NONRIBOSOMAL PEPTIDE SYNTHETASE"/>
    <property type="match status" value="1"/>
</dbReference>